<dbReference type="Gene3D" id="3.40.50.2300">
    <property type="match status" value="2"/>
</dbReference>
<keyword evidence="3" id="KW-0804">Transcription</keyword>
<dbReference type="InterPro" id="IPR028082">
    <property type="entry name" value="Peripla_BP_I"/>
</dbReference>
<dbReference type="InterPro" id="IPR000843">
    <property type="entry name" value="HTH_LacI"/>
</dbReference>
<dbReference type="PANTHER" id="PTHR30146:SF109">
    <property type="entry name" value="HTH-TYPE TRANSCRIPTIONAL REGULATOR GALS"/>
    <property type="match status" value="1"/>
</dbReference>
<evidence type="ECO:0000256" key="3">
    <source>
        <dbReference type="ARBA" id="ARBA00023163"/>
    </source>
</evidence>
<sequence>MAVTIKDIAQIAGVSHSTVSRSLNGSNLVAECTKSRIIEIAHDLGFEFNANARSLSTRRTGTIGIIYPESFEDFDVNLYYSSLHNLIRKSLEREELDLIVAFPKNKFHRYSSNIKRLVKSNKVDGLIVVNPSLDEEDINALNLMKELGIPFVFLHHFPTGSLQNENVVCTDHFRGGYLATEHLLKKGHRNIACISTAEKWEEFVNRTSGYKKALADYQVPFKDEFLLYGDRSFKSSYQAIMNCKDRLHRITALFAETDLMALGAMEGLKKLGIRIPQDIAVVGYDDIELATYFTPFLTTVHQPRERIAILTCEMLINLIKNNNCQKEQLIIEPTVVVRESCGGNI</sequence>
<dbReference type="CDD" id="cd01392">
    <property type="entry name" value="HTH_LacI"/>
    <property type="match status" value="1"/>
</dbReference>
<dbReference type="GO" id="GO:0000976">
    <property type="term" value="F:transcription cis-regulatory region binding"/>
    <property type="evidence" value="ECO:0007669"/>
    <property type="project" value="TreeGrafter"/>
</dbReference>
<evidence type="ECO:0000256" key="1">
    <source>
        <dbReference type="ARBA" id="ARBA00023015"/>
    </source>
</evidence>
<keyword evidence="6" id="KW-1185">Reference proteome</keyword>
<evidence type="ECO:0000256" key="2">
    <source>
        <dbReference type="ARBA" id="ARBA00023125"/>
    </source>
</evidence>
<dbReference type="GO" id="GO:0003700">
    <property type="term" value="F:DNA-binding transcription factor activity"/>
    <property type="evidence" value="ECO:0007669"/>
    <property type="project" value="TreeGrafter"/>
</dbReference>
<dbReference type="OrthoDB" id="2029945at2"/>
<dbReference type="AlphaFoldDB" id="A0A498R8K2"/>
<organism evidence="5 6">
    <name type="scientific">Lucifera butyrica</name>
    <dbReference type="NCBI Taxonomy" id="1351585"/>
    <lineage>
        <taxon>Bacteria</taxon>
        <taxon>Bacillati</taxon>
        <taxon>Bacillota</taxon>
        <taxon>Negativicutes</taxon>
        <taxon>Veillonellales</taxon>
        <taxon>Veillonellaceae</taxon>
        <taxon>Lucifera</taxon>
    </lineage>
</organism>
<keyword evidence="1" id="KW-0805">Transcription regulation</keyword>
<dbReference type="PROSITE" id="PS50932">
    <property type="entry name" value="HTH_LACI_2"/>
    <property type="match status" value="1"/>
</dbReference>
<dbReference type="Proteomes" id="UP000277811">
    <property type="component" value="Unassembled WGS sequence"/>
</dbReference>
<dbReference type="SMART" id="SM00354">
    <property type="entry name" value="HTH_LACI"/>
    <property type="match status" value="1"/>
</dbReference>
<protein>
    <submittedName>
        <fullName evidence="5">Laci bacterial regulatory protein hth signature</fullName>
    </submittedName>
</protein>
<dbReference type="PANTHER" id="PTHR30146">
    <property type="entry name" value="LACI-RELATED TRANSCRIPTIONAL REPRESSOR"/>
    <property type="match status" value="1"/>
</dbReference>
<dbReference type="InterPro" id="IPR010982">
    <property type="entry name" value="Lambda_DNA-bd_dom_sf"/>
</dbReference>
<dbReference type="SUPFAM" id="SSF53822">
    <property type="entry name" value="Periplasmic binding protein-like I"/>
    <property type="match status" value="1"/>
</dbReference>
<proteinExistence type="predicted"/>
<evidence type="ECO:0000313" key="5">
    <source>
        <dbReference type="EMBL" id="VBB07257.1"/>
    </source>
</evidence>
<dbReference type="Pfam" id="PF13377">
    <property type="entry name" value="Peripla_BP_3"/>
    <property type="match status" value="1"/>
</dbReference>
<name>A0A498R8K2_9FIRM</name>
<evidence type="ECO:0000313" key="6">
    <source>
        <dbReference type="Proteomes" id="UP000277811"/>
    </source>
</evidence>
<gene>
    <name evidence="5" type="ORF">LUCI_2501</name>
</gene>
<accession>A0A498R8K2</accession>
<evidence type="ECO:0000259" key="4">
    <source>
        <dbReference type="PROSITE" id="PS50932"/>
    </source>
</evidence>
<dbReference type="Gene3D" id="1.10.260.40">
    <property type="entry name" value="lambda repressor-like DNA-binding domains"/>
    <property type="match status" value="1"/>
</dbReference>
<dbReference type="EMBL" id="UPPP01000072">
    <property type="protein sequence ID" value="VBB07257.1"/>
    <property type="molecule type" value="Genomic_DNA"/>
</dbReference>
<feature type="domain" description="HTH lacI-type" evidence="4">
    <location>
        <begin position="3"/>
        <end position="57"/>
    </location>
</feature>
<dbReference type="SUPFAM" id="SSF47413">
    <property type="entry name" value="lambda repressor-like DNA-binding domains"/>
    <property type="match status" value="1"/>
</dbReference>
<keyword evidence="2" id="KW-0238">DNA-binding</keyword>
<dbReference type="PRINTS" id="PR00036">
    <property type="entry name" value="HTHLACI"/>
</dbReference>
<reference evidence="5 6" key="1">
    <citation type="submission" date="2018-06" db="EMBL/GenBank/DDBJ databases">
        <authorList>
            <person name="Strepis N."/>
        </authorList>
    </citation>
    <scope>NUCLEOTIDE SEQUENCE [LARGE SCALE GENOMIC DNA]</scope>
    <source>
        <strain evidence="5">LUCI</strain>
    </source>
</reference>
<dbReference type="Pfam" id="PF00356">
    <property type="entry name" value="LacI"/>
    <property type="match status" value="1"/>
</dbReference>
<dbReference type="CDD" id="cd06267">
    <property type="entry name" value="PBP1_LacI_sugar_binding-like"/>
    <property type="match status" value="1"/>
</dbReference>
<dbReference type="InterPro" id="IPR046335">
    <property type="entry name" value="LacI/GalR-like_sensor"/>
</dbReference>